<evidence type="ECO:0000313" key="1">
    <source>
        <dbReference type="EMBL" id="KAK7497169.1"/>
    </source>
</evidence>
<organism evidence="1 2">
    <name type="scientific">Batillaria attramentaria</name>
    <dbReference type="NCBI Taxonomy" id="370345"/>
    <lineage>
        <taxon>Eukaryota</taxon>
        <taxon>Metazoa</taxon>
        <taxon>Spiralia</taxon>
        <taxon>Lophotrochozoa</taxon>
        <taxon>Mollusca</taxon>
        <taxon>Gastropoda</taxon>
        <taxon>Caenogastropoda</taxon>
        <taxon>Sorbeoconcha</taxon>
        <taxon>Cerithioidea</taxon>
        <taxon>Batillariidae</taxon>
        <taxon>Batillaria</taxon>
    </lineage>
</organism>
<sequence>MANTSPALDSTVRRLVNTVLDEGEKLRDAGALPQCVSAAQGFRGWWQAAPQCNKQWSARRPALYSIYSVTCPRRLPPAPVLVGLLVWLPVLRSTTGRGDAVLSGRAPSVVRQVTGILSSSFSLCGPPVSGSLPSSSCLLPCCTVTSLTASGTLWTILHSYSLPFSV</sequence>
<name>A0ABD0LDT8_9CAEN</name>
<reference evidence="1 2" key="1">
    <citation type="journal article" date="2023" name="Sci. Data">
        <title>Genome assembly of the Korean intertidal mud-creeper Batillaria attramentaria.</title>
        <authorList>
            <person name="Patra A.K."/>
            <person name="Ho P.T."/>
            <person name="Jun S."/>
            <person name="Lee S.J."/>
            <person name="Kim Y."/>
            <person name="Won Y.J."/>
        </authorList>
    </citation>
    <scope>NUCLEOTIDE SEQUENCE [LARGE SCALE GENOMIC DNA]</scope>
    <source>
        <strain evidence="1">Wonlab-2016</strain>
    </source>
</reference>
<dbReference type="EMBL" id="JACVVK020000060">
    <property type="protein sequence ID" value="KAK7497169.1"/>
    <property type="molecule type" value="Genomic_DNA"/>
</dbReference>
<accession>A0ABD0LDT8</accession>
<proteinExistence type="predicted"/>
<protein>
    <submittedName>
        <fullName evidence="1">Uncharacterized protein</fullName>
    </submittedName>
</protein>
<comment type="caution">
    <text evidence="1">The sequence shown here is derived from an EMBL/GenBank/DDBJ whole genome shotgun (WGS) entry which is preliminary data.</text>
</comment>
<evidence type="ECO:0000313" key="2">
    <source>
        <dbReference type="Proteomes" id="UP001519460"/>
    </source>
</evidence>
<dbReference type="AlphaFoldDB" id="A0ABD0LDT8"/>
<keyword evidence="2" id="KW-1185">Reference proteome</keyword>
<dbReference type="Proteomes" id="UP001519460">
    <property type="component" value="Unassembled WGS sequence"/>
</dbReference>
<gene>
    <name evidence="1" type="ORF">BaRGS_00011463</name>
</gene>